<accession>A0A402AWP1</accession>
<evidence type="ECO:0000313" key="1">
    <source>
        <dbReference type="EMBL" id="GCE23499.1"/>
    </source>
</evidence>
<dbReference type="EMBL" id="BIFS01000002">
    <property type="protein sequence ID" value="GCE23499.1"/>
    <property type="molecule type" value="Genomic_DNA"/>
</dbReference>
<reference evidence="2" key="1">
    <citation type="submission" date="2018-12" db="EMBL/GenBank/DDBJ databases">
        <title>Tengunoibacter tsumagoiensis gen. nov., sp. nov., Dictyobacter kobayashii sp. nov., D. alpinus sp. nov., and D. joshuensis sp. nov. and description of Dictyobacteraceae fam. nov. within the order Ktedonobacterales isolated from Tengu-no-mugimeshi.</title>
        <authorList>
            <person name="Wang C.M."/>
            <person name="Zheng Y."/>
            <person name="Sakai Y."/>
            <person name="Toyoda A."/>
            <person name="Minakuchi Y."/>
            <person name="Abe K."/>
            <person name="Yokota A."/>
            <person name="Yabe S."/>
        </authorList>
    </citation>
    <scope>NUCLEOTIDE SEQUENCE [LARGE SCALE GENOMIC DNA]</scope>
    <source>
        <strain evidence="2">Uno11</strain>
    </source>
</reference>
<evidence type="ECO:0008006" key="3">
    <source>
        <dbReference type="Google" id="ProtNLM"/>
    </source>
</evidence>
<comment type="caution">
    <text evidence="1">The sequence shown here is derived from an EMBL/GenBank/DDBJ whole genome shotgun (WGS) entry which is preliminary data.</text>
</comment>
<protein>
    <recommendedName>
        <fullName evidence="3">Secondary thiamine-phosphate synthase enzyme</fullName>
    </recommendedName>
</protein>
<keyword evidence="2" id="KW-1185">Reference proteome</keyword>
<sequence length="67" mass="7719">MRAILPDLNYRHPHDPEHAPDHILSSLIGPSLVIPYANRRLLLGVWQRIILVELDGPRQRTVQISCF</sequence>
<name>A0A402AWP1_9CHLR</name>
<dbReference type="AlphaFoldDB" id="A0A402AWP1"/>
<dbReference type="Pfam" id="PF01894">
    <property type="entry name" value="YjbQ"/>
    <property type="match status" value="1"/>
</dbReference>
<dbReference type="InterPro" id="IPR035917">
    <property type="entry name" value="YjbQ-like_sf"/>
</dbReference>
<dbReference type="Gene3D" id="2.60.120.460">
    <property type="entry name" value="YjbQ-like"/>
    <property type="match status" value="1"/>
</dbReference>
<proteinExistence type="predicted"/>
<evidence type="ECO:0000313" key="2">
    <source>
        <dbReference type="Proteomes" id="UP000287188"/>
    </source>
</evidence>
<dbReference type="InterPro" id="IPR001602">
    <property type="entry name" value="UPF0047_YjbQ-like"/>
</dbReference>
<gene>
    <name evidence="1" type="ORF">KDK_72990</name>
</gene>
<dbReference type="SUPFAM" id="SSF111038">
    <property type="entry name" value="YjbQ-like"/>
    <property type="match status" value="1"/>
</dbReference>
<dbReference type="Proteomes" id="UP000287188">
    <property type="component" value="Unassembled WGS sequence"/>
</dbReference>
<organism evidence="1 2">
    <name type="scientific">Dictyobacter kobayashii</name>
    <dbReference type="NCBI Taxonomy" id="2014872"/>
    <lineage>
        <taxon>Bacteria</taxon>
        <taxon>Bacillati</taxon>
        <taxon>Chloroflexota</taxon>
        <taxon>Ktedonobacteria</taxon>
        <taxon>Ktedonobacterales</taxon>
        <taxon>Dictyobacteraceae</taxon>
        <taxon>Dictyobacter</taxon>
    </lineage>
</organism>